<sequence length="79" mass="9438">MRIIATLFLILNLLTIDVQSQKSSTENQEKIIYVTGHAHMDPVYRWRWNEIINRELNKTFTDVLVVLDEYPDLHFVQSY</sequence>
<dbReference type="Gene3D" id="3.20.110.10">
    <property type="entry name" value="Glycoside hydrolase 38, N terminal domain"/>
    <property type="match status" value="1"/>
</dbReference>
<dbReference type="Pfam" id="PF01074">
    <property type="entry name" value="Glyco_hydro_38N"/>
    <property type="match status" value="1"/>
</dbReference>
<proteinExistence type="predicted"/>
<dbReference type="InterPro" id="IPR011330">
    <property type="entry name" value="Glyco_hydro/deAcase_b/a-brl"/>
</dbReference>
<feature type="non-terminal residue" evidence="2">
    <location>
        <position position="79"/>
    </location>
</feature>
<dbReference type="EMBL" id="BARS01028325">
    <property type="protein sequence ID" value="GAG07108.1"/>
    <property type="molecule type" value="Genomic_DNA"/>
</dbReference>
<dbReference type="InterPro" id="IPR027291">
    <property type="entry name" value="Glyco_hydro_38_N_sf"/>
</dbReference>
<organism evidence="2">
    <name type="scientific">marine sediment metagenome</name>
    <dbReference type="NCBI Taxonomy" id="412755"/>
    <lineage>
        <taxon>unclassified sequences</taxon>
        <taxon>metagenomes</taxon>
        <taxon>ecological metagenomes</taxon>
    </lineage>
</organism>
<comment type="caution">
    <text evidence="2">The sequence shown here is derived from an EMBL/GenBank/DDBJ whole genome shotgun (WGS) entry which is preliminary data.</text>
</comment>
<gene>
    <name evidence="2" type="ORF">S01H1_44404</name>
</gene>
<evidence type="ECO:0000259" key="1">
    <source>
        <dbReference type="Pfam" id="PF01074"/>
    </source>
</evidence>
<dbReference type="SUPFAM" id="SSF88713">
    <property type="entry name" value="Glycoside hydrolase/deacetylase"/>
    <property type="match status" value="1"/>
</dbReference>
<dbReference type="InterPro" id="IPR000602">
    <property type="entry name" value="Glyco_hydro_38_N"/>
</dbReference>
<feature type="domain" description="Glycoside hydrolase family 38 N-terminal" evidence="1">
    <location>
        <begin position="32"/>
        <end position="78"/>
    </location>
</feature>
<protein>
    <recommendedName>
        <fullName evidence="1">Glycoside hydrolase family 38 N-terminal domain-containing protein</fullName>
    </recommendedName>
</protein>
<accession>X0V3L6</accession>
<dbReference type="GO" id="GO:0004559">
    <property type="term" value="F:alpha-mannosidase activity"/>
    <property type="evidence" value="ECO:0007669"/>
    <property type="project" value="InterPro"/>
</dbReference>
<reference evidence="2" key="1">
    <citation type="journal article" date="2014" name="Front. Microbiol.">
        <title>High frequency of phylogenetically diverse reductive dehalogenase-homologous genes in deep subseafloor sedimentary metagenomes.</title>
        <authorList>
            <person name="Kawai M."/>
            <person name="Futagami T."/>
            <person name="Toyoda A."/>
            <person name="Takaki Y."/>
            <person name="Nishi S."/>
            <person name="Hori S."/>
            <person name="Arai W."/>
            <person name="Tsubouchi T."/>
            <person name="Morono Y."/>
            <person name="Uchiyama I."/>
            <person name="Ito T."/>
            <person name="Fujiyama A."/>
            <person name="Inagaki F."/>
            <person name="Takami H."/>
        </authorList>
    </citation>
    <scope>NUCLEOTIDE SEQUENCE</scope>
    <source>
        <strain evidence="2">Expedition CK06-06</strain>
    </source>
</reference>
<dbReference type="AlphaFoldDB" id="X0V3L6"/>
<dbReference type="GO" id="GO:0006013">
    <property type="term" value="P:mannose metabolic process"/>
    <property type="evidence" value="ECO:0007669"/>
    <property type="project" value="InterPro"/>
</dbReference>
<name>X0V3L6_9ZZZZ</name>
<evidence type="ECO:0000313" key="2">
    <source>
        <dbReference type="EMBL" id="GAG07108.1"/>
    </source>
</evidence>